<dbReference type="EMBL" id="SDMQ01000005">
    <property type="protein sequence ID" value="TBT85408.1"/>
    <property type="molecule type" value="Genomic_DNA"/>
</dbReference>
<keyword evidence="1" id="KW-0812">Transmembrane</keyword>
<keyword evidence="1" id="KW-1133">Transmembrane helix</keyword>
<sequence>MKVVERVAGRLARGVRGWMAVGSVVLFGLFTALVLPAQAEAGAFYTVHYAAPDTSVWYSPDELYAAAQAWGEDGRAAYVHARVTFDVIWPLVYGTFLVATLAWVWARGTVSGSRWRGVSLVPLVAVALDYAENICTATVMARYPARTPALAELAPFFTAGKWLSVSVSFMLLALGVIIALTARWRGRRSRPSQ</sequence>
<keyword evidence="3" id="KW-1185">Reference proteome</keyword>
<protein>
    <submittedName>
        <fullName evidence="2">Uncharacterized protein</fullName>
    </submittedName>
</protein>
<evidence type="ECO:0000256" key="1">
    <source>
        <dbReference type="SAM" id="Phobius"/>
    </source>
</evidence>
<feature type="transmembrane region" description="Helical" evidence="1">
    <location>
        <begin position="118"/>
        <end position="142"/>
    </location>
</feature>
<proteinExistence type="predicted"/>
<gene>
    <name evidence="2" type="ORF">ET989_06585</name>
</gene>
<comment type="caution">
    <text evidence="2">The sequence shown here is derived from an EMBL/GenBank/DDBJ whole genome shotgun (WGS) entry which is preliminary data.</text>
</comment>
<dbReference type="AlphaFoldDB" id="A0A4Q9KF35"/>
<feature type="transmembrane region" description="Helical" evidence="1">
    <location>
        <begin position="162"/>
        <end position="182"/>
    </location>
</feature>
<evidence type="ECO:0000313" key="3">
    <source>
        <dbReference type="Proteomes" id="UP000292373"/>
    </source>
</evidence>
<organism evidence="2 3">
    <name type="scientific">Propioniciclava sinopodophylli</name>
    <dbReference type="NCBI Taxonomy" id="1837344"/>
    <lineage>
        <taxon>Bacteria</taxon>
        <taxon>Bacillati</taxon>
        <taxon>Actinomycetota</taxon>
        <taxon>Actinomycetes</taxon>
        <taxon>Propionibacteriales</taxon>
        <taxon>Propionibacteriaceae</taxon>
        <taxon>Propioniciclava</taxon>
    </lineage>
</organism>
<evidence type="ECO:0000313" key="2">
    <source>
        <dbReference type="EMBL" id="TBT85408.1"/>
    </source>
</evidence>
<reference evidence="2 3" key="1">
    <citation type="submission" date="2019-01" db="EMBL/GenBank/DDBJ databases">
        <title>Lactibacter flavus gen. nov., sp. nov., a novel bacterium of the family Propionibacteriaceae isolated from raw milk and dairy products.</title>
        <authorList>
            <person name="Huptas C."/>
            <person name="Wenning M."/>
            <person name="Breitenwieser F."/>
            <person name="Doll E."/>
            <person name="Von Neubeck M."/>
            <person name="Busse H.-J."/>
            <person name="Scherer S."/>
        </authorList>
    </citation>
    <scope>NUCLEOTIDE SEQUENCE [LARGE SCALE GENOMIC DNA]</scope>
    <source>
        <strain evidence="2 3">KCTC 33808</strain>
    </source>
</reference>
<dbReference type="RefSeq" id="WP_131167749.1">
    <property type="nucleotide sequence ID" value="NZ_SDMQ01000005.1"/>
</dbReference>
<accession>A0A4Q9KF35</accession>
<keyword evidence="1" id="KW-0472">Membrane</keyword>
<name>A0A4Q9KF35_9ACTN</name>
<feature type="transmembrane region" description="Helical" evidence="1">
    <location>
        <begin position="87"/>
        <end position="106"/>
    </location>
</feature>
<dbReference type="OrthoDB" id="3727008at2"/>
<dbReference type="Proteomes" id="UP000292373">
    <property type="component" value="Unassembled WGS sequence"/>
</dbReference>